<gene>
    <name evidence="2" type="ORF">CI610_03520</name>
</gene>
<keyword evidence="1" id="KW-0472">Membrane</keyword>
<feature type="transmembrane region" description="Helical" evidence="1">
    <location>
        <begin position="31"/>
        <end position="55"/>
    </location>
</feature>
<keyword evidence="1" id="KW-0812">Transmembrane</keyword>
<keyword evidence="1" id="KW-1133">Transmembrane helix</keyword>
<evidence type="ECO:0000256" key="1">
    <source>
        <dbReference type="SAM" id="Phobius"/>
    </source>
</evidence>
<comment type="caution">
    <text evidence="2">The sequence shown here is derived from an EMBL/GenBank/DDBJ whole genome shotgun (WGS) entry which is preliminary data.</text>
</comment>
<dbReference type="AlphaFoldDB" id="A0A2H9T2V0"/>
<sequence length="61" mass="7206">MMSTLMDPENAVHGFSIRIFLLKLPLYTVELWSLFMLQLPLYTFLYTIIMVIISVKVTFVY</sequence>
<protein>
    <submittedName>
        <fullName evidence="2">Uncharacterized protein</fullName>
    </submittedName>
</protein>
<reference evidence="2" key="1">
    <citation type="journal article" date="2017" name="Appl. Environ. Microbiol.">
        <title>Molecular characterization of an Endozoicomonas-like organism causing infection in king scallop Pecten maximus L.</title>
        <authorList>
            <person name="Cano I."/>
            <person name="van Aerle R."/>
            <person name="Ross S."/>
            <person name="Verner-Jeffreys D.W."/>
            <person name="Paley R.K."/>
            <person name="Rimmer G."/>
            <person name="Ryder D."/>
            <person name="Hooper P."/>
            <person name="Stone D."/>
            <person name="Feist S.W."/>
        </authorList>
    </citation>
    <scope>NUCLEOTIDE SEQUENCE</scope>
</reference>
<organism evidence="2">
    <name type="scientific">invertebrate metagenome</name>
    <dbReference type="NCBI Taxonomy" id="1711999"/>
    <lineage>
        <taxon>unclassified sequences</taxon>
        <taxon>metagenomes</taxon>
        <taxon>organismal metagenomes</taxon>
    </lineage>
</organism>
<accession>A0A2H9T2V0</accession>
<name>A0A2H9T2V0_9ZZZZ</name>
<proteinExistence type="predicted"/>
<evidence type="ECO:0000313" key="2">
    <source>
        <dbReference type="EMBL" id="PJE77555.1"/>
    </source>
</evidence>
<dbReference type="EMBL" id="NSIT01000511">
    <property type="protein sequence ID" value="PJE77555.1"/>
    <property type="molecule type" value="Genomic_DNA"/>
</dbReference>